<evidence type="ECO:0000256" key="4">
    <source>
        <dbReference type="ARBA" id="ARBA00022692"/>
    </source>
</evidence>
<accession>A0AAD9HY55</accession>
<gene>
    <name evidence="11" type="ORF">P8C59_000868</name>
</gene>
<proteinExistence type="inferred from homology"/>
<dbReference type="PANTHER" id="PTHR22601">
    <property type="entry name" value="ISP4 LIKE PROTEIN"/>
    <property type="match status" value="1"/>
</dbReference>
<dbReference type="Pfam" id="PF03169">
    <property type="entry name" value="OPT"/>
    <property type="match status" value="1"/>
</dbReference>
<evidence type="ECO:0000256" key="2">
    <source>
        <dbReference type="ARBA" id="ARBA00008807"/>
    </source>
</evidence>
<sequence>MFGFRKRNADGPPVTEAATSSSGDVAADGNTNESKTMAQSSSVDVGQNVDQLKKFKKAHQWDFNLGYEQIDAVNQVADSDDVEKKAEFERQLLEEDSPYFEVRNTVRNYDEEMPANTIRAWVIGLTATTIVSAVNLLFSLRNPSITIYAYVVQLLAYPVGVFMARILPNRVWNVFGFKFNLNPGPFNLKEHTVIVMMANVSIQGGVAYATDVLLAQQVYYGQSLGWGFQMLLVITTQCVGFGMAGIVRRFLIWPAAMIWPQTLANAALMYTLHDHAPTNPAETNGWSIGRYRWYLYVFAASFAWYWFPGWIAQGLTYFDWIVWIAPTNVVVNQIFGNQAGFGILPITFDWTIITAFIGSPLPYPFFSIVNTLAGVIIFFLIGGLGVKYSNTWSLGYLPIASTHSFDNTGARYNVSRVMNPDLTLNVAAYKAYSPIFLSTFFTLCYGVAFGALSSIIVHTALYHSGEIWERAKLARDQDADVHLKMMRKYPDTPDWWYYLLFALLFALSLVTVLYWETHLTWWAMIIAMLISLVFLVPVGMVQGITNWQIGLNVLTEFIIGYMLPGRPIAMMLFKTYGYITMAQALSFLSDMKLAHYLKIPPKVTFLAQTIACVWSCIVQVAVFNWALGSIDNICQPDQKDGYTCPGANVFYTASVVWGAIGPARVFGAGAMYSVLQYFWLIGAIAPVITYYMAKKWPHSFVRYIHWPIIFAGTGALPPATVYIYLCWGVVGIFFNWYIKRRFGGWWGRYNYITSAALDCGLYICTLLIFFALILPQKVNPPQWFMNPPADGNPNVTNAFNNLDSNGAAIELTVAPGETFGPSSW</sequence>
<evidence type="ECO:0000256" key="3">
    <source>
        <dbReference type="ARBA" id="ARBA00022448"/>
    </source>
</evidence>
<feature type="transmembrane region" description="Helical" evidence="10">
    <location>
        <begin position="521"/>
        <end position="540"/>
    </location>
</feature>
<evidence type="ECO:0000256" key="6">
    <source>
        <dbReference type="ARBA" id="ARBA00022927"/>
    </source>
</evidence>
<comment type="caution">
    <text evidence="11">The sequence shown here is derived from an EMBL/GenBank/DDBJ whole genome shotgun (WGS) entry which is preliminary data.</text>
</comment>
<feature type="compositionally biased region" description="Polar residues" evidence="9">
    <location>
        <begin position="17"/>
        <end position="44"/>
    </location>
</feature>
<dbReference type="AlphaFoldDB" id="A0AAD9HY55"/>
<feature type="transmembrane region" description="Helical" evidence="10">
    <location>
        <begin position="147"/>
        <end position="167"/>
    </location>
</feature>
<dbReference type="EMBL" id="JAQQPM010000001">
    <property type="protein sequence ID" value="KAK2067105.1"/>
    <property type="molecule type" value="Genomic_DNA"/>
</dbReference>
<evidence type="ECO:0000256" key="1">
    <source>
        <dbReference type="ARBA" id="ARBA00004141"/>
    </source>
</evidence>
<dbReference type="InterPro" id="IPR004648">
    <property type="entry name" value="Oligpept_transpt"/>
</dbReference>
<keyword evidence="6" id="KW-0653">Protein transport</keyword>
<keyword evidence="12" id="KW-1185">Reference proteome</keyword>
<comment type="similarity">
    <text evidence="2">Belongs to the oligopeptide OPT transporter family.</text>
</comment>
<dbReference type="NCBIfam" id="TIGR00728">
    <property type="entry name" value="OPT_sfam"/>
    <property type="match status" value="1"/>
</dbReference>
<keyword evidence="3" id="KW-0813">Transport</keyword>
<dbReference type="NCBIfam" id="TIGR00727">
    <property type="entry name" value="ISP4_OPT"/>
    <property type="match status" value="1"/>
</dbReference>
<evidence type="ECO:0000313" key="12">
    <source>
        <dbReference type="Proteomes" id="UP001217918"/>
    </source>
</evidence>
<dbReference type="InterPro" id="IPR004813">
    <property type="entry name" value="OPT"/>
</dbReference>
<dbReference type="GO" id="GO:0015031">
    <property type="term" value="P:protein transport"/>
    <property type="evidence" value="ECO:0007669"/>
    <property type="project" value="UniProtKB-KW"/>
</dbReference>
<keyword evidence="7 10" id="KW-1133">Transmembrane helix</keyword>
<evidence type="ECO:0000313" key="11">
    <source>
        <dbReference type="EMBL" id="KAK2067105.1"/>
    </source>
</evidence>
<feature type="region of interest" description="Disordered" evidence="9">
    <location>
        <begin position="1"/>
        <end position="44"/>
    </location>
</feature>
<feature type="transmembrane region" description="Helical" evidence="10">
    <location>
        <begin position="338"/>
        <end position="358"/>
    </location>
</feature>
<evidence type="ECO:0000256" key="10">
    <source>
        <dbReference type="SAM" id="Phobius"/>
    </source>
</evidence>
<reference evidence="11" key="1">
    <citation type="journal article" date="2023" name="Mol. Plant Microbe Interact.">
        <title>Elucidating the Obligate Nature and Biological Capacity of an Invasive Fungal Corn Pathogen.</title>
        <authorList>
            <person name="MacCready J.S."/>
            <person name="Roggenkamp E.M."/>
            <person name="Gdanetz K."/>
            <person name="Chilvers M.I."/>
        </authorList>
    </citation>
    <scope>NUCLEOTIDE SEQUENCE</scope>
    <source>
        <strain evidence="11">PM02</strain>
    </source>
</reference>
<feature type="transmembrane region" description="Helical" evidence="10">
    <location>
        <begin position="674"/>
        <end position="693"/>
    </location>
</feature>
<feature type="transmembrane region" description="Helical" evidence="10">
    <location>
        <begin position="365"/>
        <end position="386"/>
    </location>
</feature>
<evidence type="ECO:0000256" key="8">
    <source>
        <dbReference type="ARBA" id="ARBA00023136"/>
    </source>
</evidence>
<feature type="transmembrane region" description="Helical" evidence="10">
    <location>
        <begin position="118"/>
        <end position="140"/>
    </location>
</feature>
<comment type="subcellular location">
    <subcellularLocation>
        <location evidence="1">Membrane</location>
        <topology evidence="1">Multi-pass membrane protein</topology>
    </subcellularLocation>
</comment>
<protein>
    <recommendedName>
        <fullName evidence="13">Small oligopeptide transporter</fullName>
    </recommendedName>
</protein>
<feature type="transmembrane region" description="Helical" evidence="10">
    <location>
        <begin position="293"/>
        <end position="318"/>
    </location>
</feature>
<keyword evidence="4 10" id="KW-0812">Transmembrane</keyword>
<dbReference type="Proteomes" id="UP001217918">
    <property type="component" value="Unassembled WGS sequence"/>
</dbReference>
<name>A0AAD9HY55_9PEZI</name>
<feature type="transmembrane region" description="Helical" evidence="10">
    <location>
        <begin position="226"/>
        <end position="246"/>
    </location>
</feature>
<feature type="transmembrane region" description="Helical" evidence="10">
    <location>
        <begin position="495"/>
        <end position="515"/>
    </location>
</feature>
<feature type="transmembrane region" description="Helical" evidence="10">
    <location>
        <begin position="547"/>
        <end position="563"/>
    </location>
</feature>
<evidence type="ECO:0008006" key="13">
    <source>
        <dbReference type="Google" id="ProtNLM"/>
    </source>
</evidence>
<feature type="transmembrane region" description="Helical" evidence="10">
    <location>
        <begin position="605"/>
        <end position="627"/>
    </location>
</feature>
<dbReference type="GO" id="GO:0035673">
    <property type="term" value="F:oligopeptide transmembrane transporter activity"/>
    <property type="evidence" value="ECO:0007669"/>
    <property type="project" value="InterPro"/>
</dbReference>
<evidence type="ECO:0000256" key="9">
    <source>
        <dbReference type="SAM" id="MobiDB-lite"/>
    </source>
</evidence>
<feature type="transmembrane region" description="Helical" evidence="10">
    <location>
        <begin position="252"/>
        <end position="272"/>
    </location>
</feature>
<dbReference type="GO" id="GO:0016020">
    <property type="term" value="C:membrane"/>
    <property type="evidence" value="ECO:0007669"/>
    <property type="project" value="UniProtKB-SubCell"/>
</dbReference>
<organism evidence="11 12">
    <name type="scientific">Phyllachora maydis</name>
    <dbReference type="NCBI Taxonomy" id="1825666"/>
    <lineage>
        <taxon>Eukaryota</taxon>
        <taxon>Fungi</taxon>
        <taxon>Dikarya</taxon>
        <taxon>Ascomycota</taxon>
        <taxon>Pezizomycotina</taxon>
        <taxon>Sordariomycetes</taxon>
        <taxon>Sordariomycetidae</taxon>
        <taxon>Phyllachorales</taxon>
        <taxon>Phyllachoraceae</taxon>
        <taxon>Phyllachora</taxon>
    </lineage>
</organism>
<feature type="transmembrane region" description="Helical" evidence="10">
    <location>
        <begin position="750"/>
        <end position="774"/>
    </location>
</feature>
<evidence type="ECO:0000256" key="7">
    <source>
        <dbReference type="ARBA" id="ARBA00022989"/>
    </source>
</evidence>
<feature type="transmembrane region" description="Helical" evidence="10">
    <location>
        <begin position="435"/>
        <end position="462"/>
    </location>
</feature>
<evidence type="ECO:0000256" key="5">
    <source>
        <dbReference type="ARBA" id="ARBA00022856"/>
    </source>
</evidence>
<keyword evidence="5" id="KW-0571">Peptide transport</keyword>
<keyword evidence="8 10" id="KW-0472">Membrane</keyword>